<feature type="transmembrane region" description="Helical" evidence="8">
    <location>
        <begin position="129"/>
        <end position="155"/>
    </location>
</feature>
<evidence type="ECO:0000256" key="2">
    <source>
        <dbReference type="ARBA" id="ARBA00009142"/>
    </source>
</evidence>
<keyword evidence="6 8" id="KW-1133">Transmembrane helix</keyword>
<dbReference type="AlphaFoldDB" id="A0A7W6KM59"/>
<gene>
    <name evidence="9" type="ORF">GGR30_003685</name>
</gene>
<name>A0A7W6KM59_9HYPH</name>
<evidence type="ECO:0000256" key="8">
    <source>
        <dbReference type="RuleBase" id="RU363041"/>
    </source>
</evidence>
<feature type="transmembrane region" description="Helical" evidence="8">
    <location>
        <begin position="36"/>
        <end position="62"/>
    </location>
</feature>
<evidence type="ECO:0000256" key="5">
    <source>
        <dbReference type="ARBA" id="ARBA00022692"/>
    </source>
</evidence>
<keyword evidence="4 8" id="KW-1003">Cell membrane</keyword>
<evidence type="ECO:0000313" key="10">
    <source>
        <dbReference type="Proteomes" id="UP000530571"/>
    </source>
</evidence>
<comment type="caution">
    <text evidence="9">The sequence shown here is derived from an EMBL/GenBank/DDBJ whole genome shotgun (WGS) entry which is preliminary data.</text>
</comment>
<dbReference type="PANTHER" id="PTHR30269">
    <property type="entry name" value="TRANSMEMBRANE PROTEIN YFCA"/>
    <property type="match status" value="1"/>
</dbReference>
<dbReference type="Pfam" id="PF01925">
    <property type="entry name" value="TauE"/>
    <property type="match status" value="1"/>
</dbReference>
<dbReference type="Proteomes" id="UP000530571">
    <property type="component" value="Unassembled WGS sequence"/>
</dbReference>
<dbReference type="PANTHER" id="PTHR30269:SF37">
    <property type="entry name" value="MEMBRANE TRANSPORTER PROTEIN"/>
    <property type="match status" value="1"/>
</dbReference>
<dbReference type="GO" id="GO:0005886">
    <property type="term" value="C:plasma membrane"/>
    <property type="evidence" value="ECO:0007669"/>
    <property type="project" value="UniProtKB-SubCell"/>
</dbReference>
<protein>
    <recommendedName>
        <fullName evidence="8">Probable membrane transporter protein</fullName>
    </recommendedName>
</protein>
<keyword evidence="3" id="KW-0813">Transport</keyword>
<organism evidence="9 10">
    <name type="scientific">Martelella radicis</name>
    <dbReference type="NCBI Taxonomy" id="1397476"/>
    <lineage>
        <taxon>Bacteria</taxon>
        <taxon>Pseudomonadati</taxon>
        <taxon>Pseudomonadota</taxon>
        <taxon>Alphaproteobacteria</taxon>
        <taxon>Hyphomicrobiales</taxon>
        <taxon>Aurantimonadaceae</taxon>
        <taxon>Martelella</taxon>
    </lineage>
</organism>
<feature type="transmembrane region" description="Helical" evidence="8">
    <location>
        <begin position="74"/>
        <end position="92"/>
    </location>
</feature>
<keyword evidence="10" id="KW-1185">Reference proteome</keyword>
<dbReference type="EMBL" id="JACIDZ010000014">
    <property type="protein sequence ID" value="MBB4123737.1"/>
    <property type="molecule type" value="Genomic_DNA"/>
</dbReference>
<evidence type="ECO:0000256" key="4">
    <source>
        <dbReference type="ARBA" id="ARBA00022475"/>
    </source>
</evidence>
<dbReference type="InterPro" id="IPR052017">
    <property type="entry name" value="TSUP"/>
</dbReference>
<feature type="transmembrane region" description="Helical" evidence="8">
    <location>
        <begin position="198"/>
        <end position="218"/>
    </location>
</feature>
<keyword evidence="5 8" id="KW-0812">Transmembrane</keyword>
<evidence type="ECO:0000256" key="7">
    <source>
        <dbReference type="ARBA" id="ARBA00023136"/>
    </source>
</evidence>
<evidence type="ECO:0000256" key="1">
    <source>
        <dbReference type="ARBA" id="ARBA00004651"/>
    </source>
</evidence>
<reference evidence="9 10" key="1">
    <citation type="submission" date="2020-08" db="EMBL/GenBank/DDBJ databases">
        <title>Genomic Encyclopedia of Type Strains, Phase IV (KMG-IV): sequencing the most valuable type-strain genomes for metagenomic binning, comparative biology and taxonomic classification.</title>
        <authorList>
            <person name="Goeker M."/>
        </authorList>
    </citation>
    <scope>NUCLEOTIDE SEQUENCE [LARGE SCALE GENOMIC DNA]</scope>
    <source>
        <strain evidence="9 10">DSM 28101</strain>
    </source>
</reference>
<sequence length="243" mass="26158">MLEQPDAFLLAAPIIFFGYAVYGLTGFGSTITALPLLAFFLPITTASPVMQVLDILAGFLVGVRGRKLADFAELARLAPFCAVGIALGLVVFHYAPERALRLTLGVFLLAYSGLNFLKRPAGGPVSSRWAIPTGLSGGIFTALFGTGGPIYSVYLSRRLPDHRTFRATISLFILSIGVCRFSWFLSTGYYARRETLHLIVWCLPAMLCGLAFGSLLGGRISRIKVLYVIWSVLAAAGFGLVIG</sequence>
<evidence type="ECO:0000256" key="3">
    <source>
        <dbReference type="ARBA" id="ARBA00022448"/>
    </source>
</evidence>
<comment type="similarity">
    <text evidence="2 8">Belongs to the 4-toluene sulfonate uptake permease (TSUP) (TC 2.A.102) family.</text>
</comment>
<evidence type="ECO:0000256" key="6">
    <source>
        <dbReference type="ARBA" id="ARBA00022989"/>
    </source>
</evidence>
<dbReference type="RefSeq" id="WP_183489269.1">
    <property type="nucleotide sequence ID" value="NZ_JACIDZ010000014.1"/>
</dbReference>
<evidence type="ECO:0000313" key="9">
    <source>
        <dbReference type="EMBL" id="MBB4123737.1"/>
    </source>
</evidence>
<feature type="transmembrane region" description="Helical" evidence="8">
    <location>
        <begin position="167"/>
        <end position="186"/>
    </location>
</feature>
<comment type="subcellular location">
    <subcellularLocation>
        <location evidence="1 8">Cell membrane</location>
        <topology evidence="1 8">Multi-pass membrane protein</topology>
    </subcellularLocation>
</comment>
<proteinExistence type="inferred from homology"/>
<feature type="transmembrane region" description="Helical" evidence="8">
    <location>
        <begin position="225"/>
        <end position="242"/>
    </location>
</feature>
<accession>A0A7W6KM59</accession>
<feature type="transmembrane region" description="Helical" evidence="8">
    <location>
        <begin position="6"/>
        <end position="24"/>
    </location>
</feature>
<keyword evidence="7 8" id="KW-0472">Membrane</keyword>
<dbReference type="InterPro" id="IPR002781">
    <property type="entry name" value="TM_pro_TauE-like"/>
</dbReference>